<dbReference type="SUPFAM" id="SSF51735">
    <property type="entry name" value="NAD(P)-binding Rossmann-fold domains"/>
    <property type="match status" value="1"/>
</dbReference>
<dbReference type="RefSeq" id="WP_158344906.1">
    <property type="nucleotide sequence ID" value="NZ_AP019379.1"/>
</dbReference>
<feature type="active site" description="Proton acceptor" evidence="7">
    <location>
        <position position="238"/>
    </location>
</feature>
<dbReference type="Pfam" id="PF00479">
    <property type="entry name" value="G6PD_N"/>
    <property type="match status" value="1"/>
</dbReference>
<comment type="function">
    <text evidence="7">Catalyzes the oxidation of glucose 6-phosphate to 6-phosphogluconolactone.</text>
</comment>
<comment type="similarity">
    <text evidence="2 7">Belongs to the glucose-6-phosphate dehydrogenase family.</text>
</comment>
<keyword evidence="4 7" id="KW-0521">NADP</keyword>
<evidence type="ECO:0000259" key="8">
    <source>
        <dbReference type="Pfam" id="PF00479"/>
    </source>
</evidence>
<evidence type="ECO:0000256" key="4">
    <source>
        <dbReference type="ARBA" id="ARBA00022857"/>
    </source>
</evidence>
<dbReference type="EMBL" id="AP019379">
    <property type="protein sequence ID" value="BBI01261.1"/>
    <property type="molecule type" value="Genomic_DNA"/>
</dbReference>
<feature type="binding site" evidence="7">
    <location>
        <position position="214"/>
    </location>
    <ligand>
        <name>substrate</name>
    </ligand>
</feature>
<dbReference type="InterPro" id="IPR022674">
    <property type="entry name" value="G6P_DH_NAD-bd"/>
</dbReference>
<feature type="domain" description="Glucose-6-phosphate dehydrogenase C-terminal" evidence="9">
    <location>
        <begin position="188"/>
        <end position="486"/>
    </location>
</feature>
<dbReference type="FunFam" id="3.30.360.10:FF:000011">
    <property type="entry name" value="Glucose-6-phosphate 1-dehydrogenase"/>
    <property type="match status" value="1"/>
</dbReference>
<dbReference type="GO" id="GO:0006006">
    <property type="term" value="P:glucose metabolic process"/>
    <property type="evidence" value="ECO:0007669"/>
    <property type="project" value="UniProtKB-KW"/>
</dbReference>
<feature type="domain" description="Glucose-6-phosphate dehydrogenase NAD-binding" evidence="8">
    <location>
        <begin position="12"/>
        <end position="185"/>
    </location>
</feature>
<dbReference type="InterPro" id="IPR001282">
    <property type="entry name" value="G6P_DH"/>
</dbReference>
<dbReference type="GO" id="GO:0009051">
    <property type="term" value="P:pentose-phosphate shunt, oxidative branch"/>
    <property type="evidence" value="ECO:0007669"/>
    <property type="project" value="TreeGrafter"/>
</dbReference>
<feature type="binding site" evidence="7">
    <location>
        <position position="343"/>
    </location>
    <ligand>
        <name>substrate</name>
    </ligand>
</feature>
<dbReference type="GO" id="GO:0004345">
    <property type="term" value="F:glucose-6-phosphate dehydrogenase activity"/>
    <property type="evidence" value="ECO:0007669"/>
    <property type="project" value="UniProtKB-UniRule"/>
</dbReference>
<dbReference type="HAMAP" id="MF_00966">
    <property type="entry name" value="G6PD"/>
    <property type="match status" value="1"/>
</dbReference>
<reference evidence="10 11" key="1">
    <citation type="journal article" date="2019" name="Proc. Natl. Acad. Sci. U.S.A.">
        <title>Exaggeration and cooption of innate immunity for social defense.</title>
        <authorList>
            <person name="Kutsukake M."/>
            <person name="Moriyama M."/>
            <person name="Shigenobu S."/>
            <person name="Meng X.-Y."/>
            <person name="Nikoh N."/>
            <person name="Noda C."/>
            <person name="Kobayashi S."/>
            <person name="Fukatsu T."/>
        </authorList>
    </citation>
    <scope>NUCLEOTIDE SEQUENCE [LARGE SCALE GENOMIC DNA]</scope>
    <source>
        <strain evidence="10 11">Nmo</strain>
    </source>
</reference>
<keyword evidence="6 7" id="KW-0119">Carbohydrate metabolism</keyword>
<feature type="binding site" evidence="7">
    <location>
        <position position="49"/>
    </location>
    <ligand>
        <name>NADP(+)</name>
        <dbReference type="ChEBI" id="CHEBI:58349"/>
    </ligand>
</feature>
<evidence type="ECO:0000256" key="2">
    <source>
        <dbReference type="ARBA" id="ARBA00009975"/>
    </source>
</evidence>
<feature type="binding site" evidence="7">
    <location>
        <position position="338"/>
    </location>
    <ligand>
        <name>substrate</name>
    </ligand>
</feature>
<dbReference type="PRINTS" id="PR00079">
    <property type="entry name" value="G6PDHDRGNASE"/>
</dbReference>
<dbReference type="InterPro" id="IPR022675">
    <property type="entry name" value="G6P_DH_C"/>
</dbReference>
<comment type="catalytic activity">
    <reaction evidence="7">
        <text>D-glucose 6-phosphate + NADP(+) = 6-phospho-D-glucono-1,5-lactone + NADPH + H(+)</text>
        <dbReference type="Rhea" id="RHEA:15841"/>
        <dbReference type="ChEBI" id="CHEBI:15378"/>
        <dbReference type="ChEBI" id="CHEBI:57783"/>
        <dbReference type="ChEBI" id="CHEBI:57955"/>
        <dbReference type="ChEBI" id="CHEBI:58349"/>
        <dbReference type="ChEBI" id="CHEBI:61548"/>
        <dbReference type="EC" id="1.1.1.49"/>
    </reaction>
</comment>
<comment type="pathway">
    <text evidence="1 7">Carbohydrate degradation; pentose phosphate pathway; D-ribulose 5-phosphate from D-glucose 6-phosphate (oxidative stage): step 1/3.</text>
</comment>
<feature type="binding site" evidence="7">
    <location>
        <position position="233"/>
    </location>
    <ligand>
        <name>substrate</name>
    </ligand>
</feature>
<dbReference type="OrthoDB" id="9802739at2"/>
<feature type="binding site" evidence="7">
    <location>
        <position position="176"/>
    </location>
    <ligand>
        <name>substrate</name>
    </ligand>
</feature>
<evidence type="ECO:0000259" key="9">
    <source>
        <dbReference type="Pfam" id="PF02781"/>
    </source>
</evidence>
<dbReference type="Gene3D" id="3.40.50.720">
    <property type="entry name" value="NAD(P)-binding Rossmann-like Domain"/>
    <property type="match status" value="1"/>
</dbReference>
<organism evidence="10 11">
    <name type="scientific">Buchnera aphidicola</name>
    <name type="common">Nipponaphis monzeni</name>
    <dbReference type="NCBI Taxonomy" id="2495405"/>
    <lineage>
        <taxon>Bacteria</taxon>
        <taxon>Pseudomonadati</taxon>
        <taxon>Pseudomonadota</taxon>
        <taxon>Gammaproteobacteria</taxon>
        <taxon>Enterobacterales</taxon>
        <taxon>Erwiniaceae</taxon>
        <taxon>Buchnera</taxon>
    </lineage>
</organism>
<evidence type="ECO:0000256" key="1">
    <source>
        <dbReference type="ARBA" id="ARBA00004937"/>
    </source>
</evidence>
<dbReference type="UniPathway" id="UPA00115">
    <property type="reaction ID" value="UER00408"/>
</dbReference>
<feature type="binding site" evidence="7">
    <location>
        <begin position="91"/>
        <end position="92"/>
    </location>
    <ligand>
        <name>NADP(+)</name>
        <dbReference type="ChEBI" id="CHEBI:58349"/>
    </ligand>
</feature>
<protein>
    <recommendedName>
        <fullName evidence="7">Glucose-6-phosphate 1-dehydrogenase</fullName>
        <shortName evidence="7">G6PD</shortName>
        <ecNumber evidence="7">1.1.1.49</ecNumber>
    </recommendedName>
</protein>
<dbReference type="Gene3D" id="3.30.360.10">
    <property type="entry name" value="Dihydrodipicolinate Reductase, domain 2"/>
    <property type="match status" value="1"/>
</dbReference>
<dbReference type="GO" id="GO:0050661">
    <property type="term" value="F:NADP binding"/>
    <property type="evidence" value="ECO:0007669"/>
    <property type="project" value="UniProtKB-UniRule"/>
</dbReference>
<dbReference type="AlphaFoldDB" id="A0A455TA91"/>
<feature type="binding site" evidence="7">
    <location>
        <position position="180"/>
    </location>
    <ligand>
        <name>substrate</name>
    </ligand>
</feature>
<name>A0A455TA91_9GAMM</name>
<evidence type="ECO:0000256" key="7">
    <source>
        <dbReference type="HAMAP-Rule" id="MF_00966"/>
    </source>
</evidence>
<evidence type="ECO:0000256" key="3">
    <source>
        <dbReference type="ARBA" id="ARBA00022526"/>
    </source>
</evidence>
<dbReference type="GO" id="GO:0005829">
    <property type="term" value="C:cytosol"/>
    <property type="evidence" value="ECO:0007669"/>
    <property type="project" value="TreeGrafter"/>
</dbReference>
<keyword evidence="11" id="KW-1185">Reference proteome</keyword>
<dbReference type="Pfam" id="PF02781">
    <property type="entry name" value="G6PD_C"/>
    <property type="match status" value="1"/>
</dbReference>
<evidence type="ECO:0000313" key="11">
    <source>
        <dbReference type="Proteomes" id="UP000317544"/>
    </source>
</evidence>
<dbReference type="PANTHER" id="PTHR23429:SF0">
    <property type="entry name" value="GLUCOSE-6-PHOSPHATE 1-DEHYDROGENASE"/>
    <property type="match status" value="1"/>
</dbReference>
<dbReference type="FunFam" id="3.40.50.720:FF:000079">
    <property type="entry name" value="Glucose-6-phosphate 1-dehydrogenase"/>
    <property type="match status" value="1"/>
</dbReference>
<keyword evidence="3 7" id="KW-0313">Glucose metabolism</keyword>
<evidence type="ECO:0000256" key="5">
    <source>
        <dbReference type="ARBA" id="ARBA00023002"/>
    </source>
</evidence>
<dbReference type="PROSITE" id="PS00069">
    <property type="entry name" value="G6P_DEHYDROGENASE"/>
    <property type="match status" value="1"/>
</dbReference>
<accession>A0A455TA91</accession>
<gene>
    <name evidence="7 10" type="primary">zwf</name>
    <name evidence="10" type="ORF">BUCNMO_254</name>
</gene>
<evidence type="ECO:0000256" key="6">
    <source>
        <dbReference type="ARBA" id="ARBA00023277"/>
    </source>
</evidence>
<dbReference type="InterPro" id="IPR036291">
    <property type="entry name" value="NAD(P)-bd_dom_sf"/>
</dbReference>
<comment type="caution">
    <text evidence="7">Lacks conserved residue(s) required for the propagation of feature annotation.</text>
</comment>
<dbReference type="Proteomes" id="UP000317544">
    <property type="component" value="Chromosome"/>
</dbReference>
<keyword evidence="5 7" id="KW-0560">Oxidoreductase</keyword>
<feature type="binding site" evidence="7">
    <location>
        <position position="146"/>
    </location>
    <ligand>
        <name>NADP(+)</name>
        <dbReference type="ChEBI" id="CHEBI:58349"/>
    </ligand>
</feature>
<dbReference type="EC" id="1.1.1.49" evidence="7"/>
<dbReference type="InterPro" id="IPR019796">
    <property type="entry name" value="G6P_DH_AS"/>
</dbReference>
<dbReference type="PIRSF" id="PIRSF000110">
    <property type="entry name" value="G6PD"/>
    <property type="match status" value="1"/>
</dbReference>
<proteinExistence type="inferred from homology"/>
<sequence>MINLNLPSCDFVIFGTKGDLAKRKLFPSLYRLDKANKLYDNTRIIGVGRADWNKKKYLNIIKEYLKKFMKEKIENFIWTKFSNRLEFCNIDVNNMSDFAQLKKILNDPEKVIINYFAMPPNTFSAICRGLGAFNLNNNMSRIIIEKPLGSSFKTSQIINNQVAKYFQESQIFRIDHYLGKETVLNLLSLRFANSLFSKNWDNNTIDHIQITVAEEVGIEGRWKYFNEFGQMRDMVQNHLLQLLSIIAMEQPINFHADSIRNEKVKVLQSLSLIKDSDINKKTVIGQYTSGYLHGKVIPSYLDENGSNKKSNTETFVSLRVDIDNIRWKGVPFYLRTGKRLPCKCSEIVIFFKKITLNFFSEHLQSLPQNKLIIRLEPNEGLDIQILNKIPSLNLVHVLKSTKLDFCYSKNENFKHLPSAYERLLLECMLGMQSLFVRRDEVEEAWKWVDSIIYTWEKHVKYPELYSAGTWGPLLSNNMIIRDGRFWS</sequence>
<dbReference type="NCBIfam" id="TIGR00871">
    <property type="entry name" value="zwf"/>
    <property type="match status" value="1"/>
</dbReference>
<evidence type="ECO:0000313" key="10">
    <source>
        <dbReference type="EMBL" id="BBI01261.1"/>
    </source>
</evidence>
<dbReference type="PANTHER" id="PTHR23429">
    <property type="entry name" value="GLUCOSE-6-PHOSPHATE 1-DEHYDROGENASE G6PD"/>
    <property type="match status" value="1"/>
</dbReference>
<dbReference type="SUPFAM" id="SSF55347">
    <property type="entry name" value="Glyceraldehyde-3-phosphate dehydrogenase-like, C-terminal domain"/>
    <property type="match status" value="1"/>
</dbReference>